<dbReference type="CDD" id="cd07180">
    <property type="entry name" value="RNase_HII_archaea_like"/>
    <property type="match status" value="1"/>
</dbReference>
<dbReference type="HAMAP" id="MF_00052_A">
    <property type="entry name" value="RNase_HII_A"/>
    <property type="match status" value="1"/>
</dbReference>
<evidence type="ECO:0000256" key="15">
    <source>
        <dbReference type="RuleBase" id="RU003515"/>
    </source>
</evidence>
<dbReference type="Pfam" id="PF01351">
    <property type="entry name" value="RNase_HII"/>
    <property type="match status" value="1"/>
</dbReference>
<dbReference type="PANTHER" id="PTHR10954">
    <property type="entry name" value="RIBONUCLEASE H2 SUBUNIT A"/>
    <property type="match status" value="1"/>
</dbReference>
<gene>
    <name evidence="13" type="primary">rnhB</name>
    <name evidence="17" type="ORF">SACC_19090</name>
</gene>
<protein>
    <recommendedName>
        <fullName evidence="7 13">Ribonuclease HII</fullName>
        <shortName evidence="13">RNase HII</shortName>
        <ecNumber evidence="6 13">3.1.26.4</ecNumber>
    </recommendedName>
</protein>
<evidence type="ECO:0000256" key="12">
    <source>
        <dbReference type="ARBA" id="ARBA00022801"/>
    </source>
</evidence>
<dbReference type="SUPFAM" id="SSF53098">
    <property type="entry name" value="Ribonuclease H-like"/>
    <property type="match status" value="1"/>
</dbReference>
<keyword evidence="18" id="KW-1185">Reference proteome</keyword>
<accession>A0AAQ4CSW1</accession>
<comment type="cofactor">
    <cofactor evidence="13 14">
        <name>Mn(2+)</name>
        <dbReference type="ChEBI" id="CHEBI:29035"/>
    </cofactor>
    <cofactor evidence="13 14">
        <name>Mg(2+)</name>
        <dbReference type="ChEBI" id="CHEBI:18420"/>
    </cofactor>
    <text evidence="13 14">Manganese or magnesium. Binds 1 divalent metal ion per monomer in the absence of substrate. May bind a second metal ion after substrate binding.</text>
</comment>
<evidence type="ECO:0000256" key="7">
    <source>
        <dbReference type="ARBA" id="ARBA00019179"/>
    </source>
</evidence>
<dbReference type="FunFam" id="1.10.10.460:FF:000001">
    <property type="entry name" value="Ribonuclease"/>
    <property type="match status" value="1"/>
</dbReference>
<keyword evidence="11 13" id="KW-0255">Endonuclease</keyword>
<evidence type="ECO:0000256" key="10">
    <source>
        <dbReference type="ARBA" id="ARBA00022723"/>
    </source>
</evidence>
<sequence length="212" mass="23982">MRVGIDEAGRGSLIGPMVVAGVAIDESKLDFLKNMGVKDSKQLTRERREKLFSLLSNIVEAFVVVKVFPEDIDVYNLNDLTYNAVMKIILTLSIYNPSVITVDKVGDEKPVIELINKLGYKPNVVHKADELFVEASAASIIAKVVRDNYIDMLKEIYGDFGSGYPADPKTINWLKSFYKRSSIPPPIIRRSWKVLRSIAPLYYINKEGKRIW</sequence>
<dbReference type="GO" id="GO:0006298">
    <property type="term" value="P:mismatch repair"/>
    <property type="evidence" value="ECO:0007669"/>
    <property type="project" value="TreeGrafter"/>
</dbReference>
<keyword evidence="9 13" id="KW-0540">Nuclease</keyword>
<name>A0AAQ4CSW1_9CREN</name>
<organism evidence="17 18">
    <name type="scientific">Saccharolobus caldissimus</name>
    <dbReference type="NCBI Taxonomy" id="1702097"/>
    <lineage>
        <taxon>Archaea</taxon>
        <taxon>Thermoproteota</taxon>
        <taxon>Thermoprotei</taxon>
        <taxon>Sulfolobales</taxon>
        <taxon>Sulfolobaceae</taxon>
        <taxon>Saccharolobus</taxon>
    </lineage>
</organism>
<evidence type="ECO:0000313" key="17">
    <source>
        <dbReference type="EMBL" id="BDB98892.1"/>
    </source>
</evidence>
<evidence type="ECO:0000256" key="5">
    <source>
        <dbReference type="ARBA" id="ARBA00007383"/>
    </source>
</evidence>
<comment type="similarity">
    <text evidence="5 13 15">Belongs to the RNase HII family.</text>
</comment>
<evidence type="ECO:0000256" key="6">
    <source>
        <dbReference type="ARBA" id="ARBA00012180"/>
    </source>
</evidence>
<evidence type="ECO:0000256" key="13">
    <source>
        <dbReference type="HAMAP-Rule" id="MF_00052"/>
    </source>
</evidence>
<comment type="cofactor">
    <cofactor evidence="2">
        <name>Mg(2+)</name>
        <dbReference type="ChEBI" id="CHEBI:18420"/>
    </cofactor>
</comment>
<evidence type="ECO:0000256" key="14">
    <source>
        <dbReference type="PROSITE-ProRule" id="PRU01319"/>
    </source>
</evidence>
<dbReference type="InterPro" id="IPR020787">
    <property type="entry name" value="RNase_HII_arc"/>
</dbReference>
<dbReference type="InterPro" id="IPR012337">
    <property type="entry name" value="RNaseH-like_sf"/>
</dbReference>
<dbReference type="NCBIfam" id="TIGR00729">
    <property type="entry name" value="ribonuclease HII"/>
    <property type="match status" value="1"/>
</dbReference>
<reference evidence="17 18" key="1">
    <citation type="journal article" date="2022" name="Microbiol. Resour. Announc.">
        <title>Complete Genome Sequence of the Hyperthermophilic and Acidophilic Archaeon Saccharolobus caldissimus Strain HS-3T.</title>
        <authorList>
            <person name="Sakai H.D."/>
            <person name="Kurosawa N."/>
        </authorList>
    </citation>
    <scope>NUCLEOTIDE SEQUENCE [LARGE SCALE GENOMIC DNA]</scope>
    <source>
        <strain evidence="17 18">JCM32116</strain>
    </source>
</reference>
<dbReference type="InterPro" id="IPR024567">
    <property type="entry name" value="RNase_HII/HIII_dom"/>
</dbReference>
<evidence type="ECO:0000256" key="11">
    <source>
        <dbReference type="ARBA" id="ARBA00022759"/>
    </source>
</evidence>
<dbReference type="InterPro" id="IPR004649">
    <property type="entry name" value="RNase_H2_suA"/>
</dbReference>
<dbReference type="InterPro" id="IPR036397">
    <property type="entry name" value="RNaseH_sf"/>
</dbReference>
<keyword evidence="12 13" id="KW-0378">Hydrolase</keyword>
<dbReference type="GO" id="GO:0043137">
    <property type="term" value="P:DNA replication, removal of RNA primer"/>
    <property type="evidence" value="ECO:0007669"/>
    <property type="project" value="TreeGrafter"/>
</dbReference>
<feature type="binding site" evidence="13 14">
    <location>
        <position position="6"/>
    </location>
    <ligand>
        <name>a divalent metal cation</name>
        <dbReference type="ChEBI" id="CHEBI:60240"/>
    </ligand>
</feature>
<dbReference type="KEGG" id="scas:SACC_19090"/>
<proteinExistence type="inferred from homology"/>
<dbReference type="EC" id="3.1.26.4" evidence="6 13"/>
<dbReference type="GO" id="GO:0004523">
    <property type="term" value="F:RNA-DNA hybrid ribonuclease activity"/>
    <property type="evidence" value="ECO:0007669"/>
    <property type="project" value="UniProtKB-UniRule"/>
</dbReference>
<evidence type="ECO:0000313" key="18">
    <source>
        <dbReference type="Proteomes" id="UP001319921"/>
    </source>
</evidence>
<dbReference type="GO" id="GO:0005737">
    <property type="term" value="C:cytoplasm"/>
    <property type="evidence" value="ECO:0007669"/>
    <property type="project" value="UniProtKB-SubCell"/>
</dbReference>
<feature type="binding site" evidence="13 14">
    <location>
        <position position="7"/>
    </location>
    <ligand>
        <name>a divalent metal cation</name>
        <dbReference type="ChEBI" id="CHEBI:60240"/>
    </ligand>
</feature>
<dbReference type="Gene3D" id="1.10.10.460">
    <property type="entry name" value="Ribonuclease hii. Domain 2"/>
    <property type="match status" value="1"/>
</dbReference>
<dbReference type="InterPro" id="IPR001352">
    <property type="entry name" value="RNase_HII/HIII"/>
</dbReference>
<dbReference type="PANTHER" id="PTHR10954:SF23">
    <property type="entry name" value="RIBONUCLEASE"/>
    <property type="match status" value="1"/>
</dbReference>
<dbReference type="EMBL" id="AP025226">
    <property type="protein sequence ID" value="BDB98892.1"/>
    <property type="molecule type" value="Genomic_DNA"/>
</dbReference>
<keyword evidence="8 13" id="KW-0963">Cytoplasm</keyword>
<feature type="binding site" evidence="13 14">
    <location>
        <position position="103"/>
    </location>
    <ligand>
        <name>a divalent metal cation</name>
        <dbReference type="ChEBI" id="CHEBI:60240"/>
    </ligand>
</feature>
<keyword evidence="10 13" id="KW-0479">Metal-binding</keyword>
<dbReference type="GO" id="GO:0030145">
    <property type="term" value="F:manganese ion binding"/>
    <property type="evidence" value="ECO:0007669"/>
    <property type="project" value="UniProtKB-UniRule"/>
</dbReference>
<evidence type="ECO:0000256" key="4">
    <source>
        <dbReference type="ARBA" id="ARBA00004496"/>
    </source>
</evidence>
<evidence type="ECO:0000256" key="9">
    <source>
        <dbReference type="ARBA" id="ARBA00022722"/>
    </source>
</evidence>
<comment type="subcellular location">
    <subcellularLocation>
        <location evidence="4 13">Cytoplasm</location>
    </subcellularLocation>
</comment>
<dbReference type="Proteomes" id="UP001319921">
    <property type="component" value="Chromosome"/>
</dbReference>
<dbReference type="InterPro" id="IPR023160">
    <property type="entry name" value="RNase_HII_hlx-loop-hlx_cap_dom"/>
</dbReference>
<dbReference type="GO" id="GO:0032299">
    <property type="term" value="C:ribonuclease H2 complex"/>
    <property type="evidence" value="ECO:0007669"/>
    <property type="project" value="TreeGrafter"/>
</dbReference>
<evidence type="ECO:0000256" key="2">
    <source>
        <dbReference type="ARBA" id="ARBA00001946"/>
    </source>
</evidence>
<comment type="function">
    <text evidence="3 13 15">Endonuclease that specifically degrades the RNA of RNA-DNA hybrids.</text>
</comment>
<dbReference type="GeneID" id="68866639"/>
<evidence type="ECO:0000256" key="1">
    <source>
        <dbReference type="ARBA" id="ARBA00000077"/>
    </source>
</evidence>
<evidence type="ECO:0000259" key="16">
    <source>
        <dbReference type="PROSITE" id="PS51975"/>
    </source>
</evidence>
<dbReference type="RefSeq" id="WP_229569255.1">
    <property type="nucleotide sequence ID" value="NZ_AP025226.1"/>
</dbReference>
<evidence type="ECO:0000256" key="8">
    <source>
        <dbReference type="ARBA" id="ARBA00022490"/>
    </source>
</evidence>
<dbReference type="PROSITE" id="PS51975">
    <property type="entry name" value="RNASE_H_2"/>
    <property type="match status" value="1"/>
</dbReference>
<dbReference type="GO" id="GO:0003723">
    <property type="term" value="F:RNA binding"/>
    <property type="evidence" value="ECO:0007669"/>
    <property type="project" value="UniProtKB-UniRule"/>
</dbReference>
<evidence type="ECO:0000256" key="3">
    <source>
        <dbReference type="ARBA" id="ARBA00004065"/>
    </source>
</evidence>
<keyword evidence="13" id="KW-0464">Manganese</keyword>
<feature type="domain" description="RNase H type-2" evidence="16">
    <location>
        <begin position="1"/>
        <end position="204"/>
    </location>
</feature>
<comment type="catalytic activity">
    <reaction evidence="1 13 14 15">
        <text>Endonucleolytic cleavage to 5'-phosphomonoester.</text>
        <dbReference type="EC" id="3.1.26.4"/>
    </reaction>
</comment>
<dbReference type="AlphaFoldDB" id="A0AAQ4CSW1"/>
<dbReference type="Gene3D" id="3.30.420.10">
    <property type="entry name" value="Ribonuclease H-like superfamily/Ribonuclease H"/>
    <property type="match status" value="1"/>
</dbReference>